<evidence type="ECO:0000256" key="2">
    <source>
        <dbReference type="SAM" id="MobiDB-lite"/>
    </source>
</evidence>
<evidence type="ECO:0000313" key="3">
    <source>
        <dbReference type="EMBL" id="OMF44252.1"/>
    </source>
</evidence>
<comment type="caution">
    <text evidence="3">The sequence shown here is derived from an EMBL/GenBank/DDBJ whole genome shotgun (WGS) entry which is preliminary data.</text>
</comment>
<protein>
    <submittedName>
        <fullName evidence="3">Spore protein</fullName>
    </submittedName>
</protein>
<dbReference type="Pfam" id="PF08179">
    <property type="entry name" value="SspP"/>
    <property type="match status" value="1"/>
</dbReference>
<dbReference type="GO" id="GO:0030435">
    <property type="term" value="P:sporulation resulting in formation of a cellular spore"/>
    <property type="evidence" value="ECO:0007669"/>
    <property type="project" value="UniProtKB-KW"/>
</dbReference>
<sequence length="51" mass="5792">MSKPNAVPVPEAQEQQPRNRDRERSGMQEPLSGSKKVKNRNHVSHLNREGS</sequence>
<evidence type="ECO:0000256" key="1">
    <source>
        <dbReference type="ARBA" id="ARBA00022969"/>
    </source>
</evidence>
<organism evidence="3 4">
    <name type="scientific">Paenibacillus rhizosphaerae</name>
    <dbReference type="NCBI Taxonomy" id="297318"/>
    <lineage>
        <taxon>Bacteria</taxon>
        <taxon>Bacillati</taxon>
        <taxon>Bacillota</taxon>
        <taxon>Bacilli</taxon>
        <taxon>Bacillales</taxon>
        <taxon>Paenibacillaceae</taxon>
        <taxon>Paenibacillus</taxon>
    </lineage>
</organism>
<feature type="compositionally biased region" description="Basic residues" evidence="2">
    <location>
        <begin position="35"/>
        <end position="45"/>
    </location>
</feature>
<dbReference type="AlphaFoldDB" id="A0A1R1DXR1"/>
<reference evidence="3 4" key="1">
    <citation type="submission" date="2016-11" db="EMBL/GenBank/DDBJ databases">
        <title>Paenibacillus species isolates.</title>
        <authorList>
            <person name="Beno S.M."/>
        </authorList>
    </citation>
    <scope>NUCLEOTIDE SEQUENCE [LARGE SCALE GENOMIC DNA]</scope>
    <source>
        <strain evidence="3 4">FSL R5-0378</strain>
    </source>
</reference>
<proteinExistence type="predicted"/>
<accession>A0A1R1DXR1</accession>
<dbReference type="EMBL" id="MRTP01000026">
    <property type="protein sequence ID" value="OMF44252.1"/>
    <property type="molecule type" value="Genomic_DNA"/>
</dbReference>
<gene>
    <name evidence="3" type="ORF">BK138_34575</name>
</gene>
<name>A0A1R1DXR1_9BACL</name>
<dbReference type="InterPro" id="IPR012614">
    <property type="entry name" value="SASP_SspP"/>
</dbReference>
<feature type="compositionally biased region" description="Basic and acidic residues" evidence="2">
    <location>
        <begin position="17"/>
        <end position="26"/>
    </location>
</feature>
<dbReference type="Proteomes" id="UP000187172">
    <property type="component" value="Unassembled WGS sequence"/>
</dbReference>
<evidence type="ECO:0000313" key="4">
    <source>
        <dbReference type="Proteomes" id="UP000187172"/>
    </source>
</evidence>
<feature type="region of interest" description="Disordered" evidence="2">
    <location>
        <begin position="1"/>
        <end position="51"/>
    </location>
</feature>
<keyword evidence="4" id="KW-1185">Reference proteome</keyword>
<dbReference type="STRING" id="297318.BK138_34575"/>
<keyword evidence="1" id="KW-0749">Sporulation</keyword>
<dbReference type="RefSeq" id="WP_076176930.1">
    <property type="nucleotide sequence ID" value="NZ_MRTP01000026.1"/>
</dbReference>